<keyword evidence="16" id="KW-1185">Reference proteome</keyword>
<evidence type="ECO:0000256" key="7">
    <source>
        <dbReference type="ARBA" id="ARBA00023034"/>
    </source>
</evidence>
<dbReference type="InterPro" id="IPR012955">
    <property type="entry name" value="CASP_C"/>
</dbReference>
<keyword evidence="4" id="KW-0813">Transport</keyword>
<evidence type="ECO:0000256" key="6">
    <source>
        <dbReference type="ARBA" id="ARBA00022989"/>
    </source>
</evidence>
<evidence type="ECO:0000256" key="11">
    <source>
        <dbReference type="SAM" id="MobiDB-lite"/>
    </source>
</evidence>
<dbReference type="Proteomes" id="UP000307173">
    <property type="component" value="Unassembled WGS sequence"/>
</dbReference>
<evidence type="ECO:0000256" key="8">
    <source>
        <dbReference type="ARBA" id="ARBA00023054"/>
    </source>
</evidence>
<evidence type="ECO:0000256" key="9">
    <source>
        <dbReference type="ARBA" id="ARBA00023136"/>
    </source>
</evidence>
<gene>
    <name evidence="15" type="ORF">CANINC_000652</name>
</gene>
<keyword evidence="8 10" id="KW-0175">Coiled coil</keyword>
<comment type="subcellular location">
    <subcellularLocation>
        <location evidence="1">Golgi apparatus membrane</location>
        <topology evidence="1">Single-pass type IV membrane protein</topology>
    </subcellularLocation>
</comment>
<dbReference type="GO" id="GO:0006891">
    <property type="term" value="P:intra-Golgi vesicle-mediated transport"/>
    <property type="evidence" value="ECO:0007669"/>
    <property type="project" value="InterPro"/>
</dbReference>
<feature type="coiled-coil region" evidence="10">
    <location>
        <begin position="366"/>
        <end position="421"/>
    </location>
</feature>
<dbReference type="AlphaFoldDB" id="A0A4T0X5I6"/>
<dbReference type="PANTHER" id="PTHR14043:SF2">
    <property type="entry name" value="HOMEOBOX PROTEIN CUT"/>
    <property type="match status" value="1"/>
</dbReference>
<proteinExistence type="inferred from homology"/>
<evidence type="ECO:0000256" key="10">
    <source>
        <dbReference type="SAM" id="Coils"/>
    </source>
</evidence>
<dbReference type="Pfam" id="PF08172">
    <property type="entry name" value="CASP_C"/>
    <property type="match status" value="1"/>
</dbReference>
<feature type="transmembrane region" description="Helical" evidence="12">
    <location>
        <begin position="601"/>
        <end position="620"/>
    </location>
</feature>
<feature type="domain" description="CASP C-terminal" evidence="13">
    <location>
        <begin position="390"/>
        <end position="619"/>
    </location>
</feature>
<comment type="caution">
    <text evidence="15">The sequence shown here is derived from an EMBL/GenBank/DDBJ whole genome shotgun (WGS) entry which is preliminary data.</text>
</comment>
<dbReference type="EMBL" id="SELW01000121">
    <property type="protein sequence ID" value="TID30736.1"/>
    <property type="molecule type" value="Genomic_DNA"/>
</dbReference>
<evidence type="ECO:0000256" key="2">
    <source>
        <dbReference type="ARBA" id="ARBA00006415"/>
    </source>
</evidence>
<comment type="similarity">
    <text evidence="2">Belongs to the CASP family.</text>
</comment>
<evidence type="ECO:0000313" key="16">
    <source>
        <dbReference type="Proteomes" id="UP000307173"/>
    </source>
</evidence>
<evidence type="ECO:0000256" key="3">
    <source>
        <dbReference type="ARBA" id="ARBA00018691"/>
    </source>
</evidence>
<keyword evidence="6 12" id="KW-1133">Transmembrane helix</keyword>
<sequence length="622" mass="72545">MDDSIEKVVHAWTAVDFPSLQRDVDTKALEIQDTTSSSLQERKELAQATKEFKKLDDDKRLESINPLLKRYQSVIDNLNKRGKASESVLLSIWRSLIAVPDPTPLLSDALNNVSLRKELDNLRKENDSLQEKITSLADYDDIKRESVKERERLEKMHNLQMKAKDDEWTAKLAEMERLWSEEKEKLTKQVVELQVSEKFLRSKIGNVDEDDEEEYQQIPPPPPPPQLDSTIKSLEKRNEELRRELVASKSNIDVTVEKAVQEKEKMIESLERENVLVSAKLDAERLNCKKLKKEKEELTSSFERHIKQLEHDISNLQEYKSNTSDYEEIRKELEILRQIQFGDDDENNDDNSNNNDDIESAIVARNKKLNAEIVEIRRKYDDSLKKCKEFSNNVQQLQNTIDELKDSNTRLENDLLNFNHHSISRNNVDDEQWETMSMISSVAGGNTSTIKGKISPAASIAGTERSYEGTTGIIGTNTSSSLLPIITQQRDRFRTRNKELEEDNKKNFGKIVELKREINNLKNDNRQLYEKIRFLEYHKQIPQPSIGDIENRYRSEYENELHPIEQFRLMETQRINSNITPWDRVFIQITRTILATPFTRWMFVAYCTSLHLLVMILMLTSR</sequence>
<organism evidence="15 16">
    <name type="scientific">Pichia inconspicua</name>
    <dbReference type="NCBI Taxonomy" id="52247"/>
    <lineage>
        <taxon>Eukaryota</taxon>
        <taxon>Fungi</taxon>
        <taxon>Dikarya</taxon>
        <taxon>Ascomycota</taxon>
        <taxon>Saccharomycotina</taxon>
        <taxon>Pichiomycetes</taxon>
        <taxon>Pichiales</taxon>
        <taxon>Pichiaceae</taxon>
        <taxon>Pichia</taxon>
    </lineage>
</organism>
<keyword evidence="5 12" id="KW-0812">Transmembrane</keyword>
<dbReference type="PANTHER" id="PTHR14043">
    <property type="entry name" value="CCAAT DISPLACEMENT PROTEIN-RELATED"/>
    <property type="match status" value="1"/>
</dbReference>
<accession>A0A4T0X5I6</accession>
<evidence type="ECO:0000313" key="15">
    <source>
        <dbReference type="EMBL" id="TID30736.1"/>
    </source>
</evidence>
<feature type="region of interest" description="Disordered" evidence="11">
    <location>
        <begin position="209"/>
        <end position="228"/>
    </location>
</feature>
<protein>
    <recommendedName>
        <fullName evidence="3">Protein CASP</fullName>
    </recommendedName>
</protein>
<dbReference type="OrthoDB" id="10257567at2759"/>
<dbReference type="STRING" id="52247.A0A4T0X5I6"/>
<feature type="domain" description="Cux N-terminal" evidence="14">
    <location>
        <begin position="3"/>
        <end position="112"/>
    </location>
</feature>
<feature type="coiled-coil region" evidence="10">
    <location>
        <begin position="497"/>
        <end position="538"/>
    </location>
</feature>
<evidence type="ECO:0000256" key="4">
    <source>
        <dbReference type="ARBA" id="ARBA00022448"/>
    </source>
</evidence>
<keyword evidence="9 12" id="KW-0472">Membrane</keyword>
<evidence type="ECO:0000256" key="12">
    <source>
        <dbReference type="SAM" id="Phobius"/>
    </source>
</evidence>
<dbReference type="GO" id="GO:0000139">
    <property type="term" value="C:Golgi membrane"/>
    <property type="evidence" value="ECO:0007669"/>
    <property type="project" value="UniProtKB-SubCell"/>
</dbReference>
<reference evidence="15 16" key="1">
    <citation type="journal article" date="2019" name="Front. Genet.">
        <title>Whole-Genome Sequencing of the Opportunistic Yeast Pathogen Candida inconspicua Uncovers Its Hybrid Origin.</title>
        <authorList>
            <person name="Mixao V."/>
            <person name="Hansen A.P."/>
            <person name="Saus E."/>
            <person name="Boekhout T."/>
            <person name="Lass-Florl C."/>
            <person name="Gabaldon T."/>
        </authorList>
    </citation>
    <scope>NUCLEOTIDE SEQUENCE [LARGE SCALE GENOMIC DNA]</scope>
    <source>
        <strain evidence="15 16">CBS 180</strain>
    </source>
</reference>
<evidence type="ECO:0000259" key="13">
    <source>
        <dbReference type="Pfam" id="PF08172"/>
    </source>
</evidence>
<dbReference type="Pfam" id="PF25398">
    <property type="entry name" value="CUX1_N"/>
    <property type="match status" value="1"/>
</dbReference>
<dbReference type="InterPro" id="IPR057476">
    <property type="entry name" value="Cux_N"/>
</dbReference>
<name>A0A4T0X5I6_9ASCO</name>
<feature type="coiled-coil region" evidence="10">
    <location>
        <begin position="112"/>
        <end position="139"/>
    </location>
</feature>
<keyword evidence="7" id="KW-0333">Golgi apparatus</keyword>
<evidence type="ECO:0000256" key="1">
    <source>
        <dbReference type="ARBA" id="ARBA00004409"/>
    </source>
</evidence>
<feature type="coiled-coil region" evidence="10">
    <location>
        <begin position="231"/>
        <end position="336"/>
    </location>
</feature>
<evidence type="ECO:0000259" key="14">
    <source>
        <dbReference type="Pfam" id="PF25398"/>
    </source>
</evidence>
<evidence type="ECO:0000256" key="5">
    <source>
        <dbReference type="ARBA" id="ARBA00022692"/>
    </source>
</evidence>